<dbReference type="EMBL" id="BAABGA010000120">
    <property type="protein sequence ID" value="GAA4471927.1"/>
    <property type="molecule type" value="Genomic_DNA"/>
</dbReference>
<protein>
    <submittedName>
        <fullName evidence="1">Uncharacterized protein</fullName>
    </submittedName>
</protein>
<sequence>MMKATQQLCAAFWEFVVGWYRVDRIRVSPTAGRLLSLKVGDRVVLKGELFKVTQRHIGDAADEVTYVLNHPDGDAELRITRNGHDFDKHAELCFLDQCDEVAEDELVVL</sequence>
<name>A0ABP8NRQ4_9BACT</name>
<keyword evidence="2" id="KW-1185">Reference proteome</keyword>
<dbReference type="Proteomes" id="UP001500840">
    <property type="component" value="Unassembled WGS sequence"/>
</dbReference>
<evidence type="ECO:0000313" key="2">
    <source>
        <dbReference type="Proteomes" id="UP001500840"/>
    </source>
</evidence>
<evidence type="ECO:0000313" key="1">
    <source>
        <dbReference type="EMBL" id="GAA4471927.1"/>
    </source>
</evidence>
<gene>
    <name evidence="1" type="ORF">GCM10023156_67350</name>
</gene>
<proteinExistence type="predicted"/>
<comment type="caution">
    <text evidence="1">The sequence shown here is derived from an EMBL/GenBank/DDBJ whole genome shotgun (WGS) entry which is preliminary data.</text>
</comment>
<reference evidence="2" key="1">
    <citation type="journal article" date="2019" name="Int. J. Syst. Evol. Microbiol.">
        <title>The Global Catalogue of Microorganisms (GCM) 10K type strain sequencing project: providing services to taxonomists for standard genome sequencing and annotation.</title>
        <authorList>
            <consortium name="The Broad Institute Genomics Platform"/>
            <consortium name="The Broad Institute Genome Sequencing Center for Infectious Disease"/>
            <person name="Wu L."/>
            <person name="Ma J."/>
        </authorList>
    </citation>
    <scope>NUCLEOTIDE SEQUENCE [LARGE SCALE GENOMIC DNA]</scope>
    <source>
        <strain evidence="2">JCM 17759</strain>
    </source>
</reference>
<organism evidence="1 2">
    <name type="scientific">Novipirellula rosea</name>
    <dbReference type="NCBI Taxonomy" id="1031540"/>
    <lineage>
        <taxon>Bacteria</taxon>
        <taxon>Pseudomonadati</taxon>
        <taxon>Planctomycetota</taxon>
        <taxon>Planctomycetia</taxon>
        <taxon>Pirellulales</taxon>
        <taxon>Pirellulaceae</taxon>
        <taxon>Novipirellula</taxon>
    </lineage>
</organism>
<accession>A0ABP8NRQ4</accession>